<evidence type="ECO:0000256" key="2">
    <source>
        <dbReference type="ARBA" id="ARBA00007783"/>
    </source>
</evidence>
<keyword evidence="6 9" id="KW-0812">Transmembrane</keyword>
<sequence>MTERPPVTSRPRVVVDVATTGLRPVLARPSLPSYLGRIWRRRHFVLADARAQVATTSRSTLLGSAWLVINPLLHGAVYFVLFGLVLQADRGIENYLGYLVIGVFLFQWTIHCLTQGSRAVTGNRALIRSFTFPRAALPLAVVIRQTIRFLPALATMLALIVLLPPLLGAIDPGGDPVVLRVTWLWLLLPVPLVLQLLLNTGLALLAARATARVPDLTQLFQLVARFWLYASAVFFSIDRFAAWPVLHTVMSVNPMFLVLDVVRDLLLYATVPAWETWALLAGWSVGLVVVGLVVFWSGEESYGSA</sequence>
<evidence type="ECO:0000256" key="3">
    <source>
        <dbReference type="ARBA" id="ARBA00022448"/>
    </source>
</evidence>
<keyword evidence="5" id="KW-0997">Cell inner membrane</keyword>
<proteinExistence type="inferred from homology"/>
<reference evidence="11" key="2">
    <citation type="submission" date="2023-02" db="EMBL/GenBank/DDBJ databases">
        <authorList>
            <person name="Sun Q."/>
            <person name="Mori K."/>
        </authorList>
    </citation>
    <scope>NUCLEOTIDE SEQUENCE</scope>
    <source>
        <strain evidence="11">NBRC 112290</strain>
    </source>
</reference>
<protein>
    <recommendedName>
        <fullName evidence="9">Transport permease protein</fullName>
    </recommendedName>
</protein>
<organism evidence="11 12">
    <name type="scientific">Litorihabitans aurantiacus</name>
    <dbReference type="NCBI Taxonomy" id="1930061"/>
    <lineage>
        <taxon>Bacteria</taxon>
        <taxon>Bacillati</taxon>
        <taxon>Actinomycetota</taxon>
        <taxon>Actinomycetes</taxon>
        <taxon>Micrococcales</taxon>
        <taxon>Beutenbergiaceae</taxon>
        <taxon>Litorihabitans</taxon>
    </lineage>
</organism>
<feature type="transmembrane region" description="Helical" evidence="9">
    <location>
        <begin position="65"/>
        <end position="86"/>
    </location>
</feature>
<keyword evidence="12" id="KW-1185">Reference proteome</keyword>
<dbReference type="GO" id="GO:0005886">
    <property type="term" value="C:plasma membrane"/>
    <property type="evidence" value="ECO:0007669"/>
    <property type="project" value="UniProtKB-SubCell"/>
</dbReference>
<evidence type="ECO:0000256" key="6">
    <source>
        <dbReference type="ARBA" id="ARBA00022692"/>
    </source>
</evidence>
<keyword evidence="3 9" id="KW-0813">Transport</keyword>
<gene>
    <name evidence="11" type="ORF">GCM10025875_26940</name>
</gene>
<dbReference type="PROSITE" id="PS51012">
    <property type="entry name" value="ABC_TM2"/>
    <property type="match status" value="1"/>
</dbReference>
<dbReference type="AlphaFoldDB" id="A0AA37XGA6"/>
<feature type="transmembrane region" description="Helical" evidence="9">
    <location>
        <begin position="150"/>
        <end position="170"/>
    </location>
</feature>
<comment type="caution">
    <text evidence="11">The sequence shown here is derived from an EMBL/GenBank/DDBJ whole genome shotgun (WGS) entry which is preliminary data.</text>
</comment>
<feature type="transmembrane region" description="Helical" evidence="9">
    <location>
        <begin position="274"/>
        <end position="296"/>
    </location>
</feature>
<dbReference type="GO" id="GO:0015920">
    <property type="term" value="P:lipopolysaccharide transport"/>
    <property type="evidence" value="ECO:0007669"/>
    <property type="project" value="TreeGrafter"/>
</dbReference>
<evidence type="ECO:0000313" key="12">
    <source>
        <dbReference type="Proteomes" id="UP001157161"/>
    </source>
</evidence>
<dbReference type="PANTHER" id="PTHR30413:SF8">
    <property type="entry name" value="TRANSPORT PERMEASE PROTEIN"/>
    <property type="match status" value="1"/>
</dbReference>
<evidence type="ECO:0000313" key="11">
    <source>
        <dbReference type="EMBL" id="GMA32702.1"/>
    </source>
</evidence>
<dbReference type="Pfam" id="PF01061">
    <property type="entry name" value="ABC2_membrane"/>
    <property type="match status" value="1"/>
</dbReference>
<evidence type="ECO:0000256" key="5">
    <source>
        <dbReference type="ARBA" id="ARBA00022519"/>
    </source>
</evidence>
<dbReference type="PANTHER" id="PTHR30413">
    <property type="entry name" value="INNER MEMBRANE TRANSPORT PERMEASE"/>
    <property type="match status" value="1"/>
</dbReference>
<evidence type="ECO:0000256" key="4">
    <source>
        <dbReference type="ARBA" id="ARBA00022475"/>
    </source>
</evidence>
<reference evidence="11" key="1">
    <citation type="journal article" date="2014" name="Int. J. Syst. Evol. Microbiol.">
        <title>Complete genome sequence of Corynebacterium casei LMG S-19264T (=DSM 44701T), isolated from a smear-ripened cheese.</title>
        <authorList>
            <consortium name="US DOE Joint Genome Institute (JGI-PGF)"/>
            <person name="Walter F."/>
            <person name="Albersmeier A."/>
            <person name="Kalinowski J."/>
            <person name="Ruckert C."/>
        </authorList>
    </citation>
    <scope>NUCLEOTIDE SEQUENCE</scope>
    <source>
        <strain evidence="11">NBRC 112290</strain>
    </source>
</reference>
<keyword evidence="4 9" id="KW-1003">Cell membrane</keyword>
<comment type="similarity">
    <text evidence="2 9">Belongs to the ABC-2 integral membrane protein family.</text>
</comment>
<feature type="transmembrane region" description="Helical" evidence="9">
    <location>
        <begin position="219"/>
        <end position="237"/>
    </location>
</feature>
<evidence type="ECO:0000256" key="7">
    <source>
        <dbReference type="ARBA" id="ARBA00022989"/>
    </source>
</evidence>
<feature type="transmembrane region" description="Helical" evidence="9">
    <location>
        <begin position="95"/>
        <end position="113"/>
    </location>
</feature>
<keyword evidence="7 9" id="KW-1133">Transmembrane helix</keyword>
<dbReference type="RefSeq" id="WP_284251384.1">
    <property type="nucleotide sequence ID" value="NZ_BSUM01000001.1"/>
</dbReference>
<evidence type="ECO:0000256" key="1">
    <source>
        <dbReference type="ARBA" id="ARBA00004429"/>
    </source>
</evidence>
<dbReference type="GO" id="GO:0140359">
    <property type="term" value="F:ABC-type transporter activity"/>
    <property type="evidence" value="ECO:0007669"/>
    <property type="project" value="InterPro"/>
</dbReference>
<dbReference type="Proteomes" id="UP001157161">
    <property type="component" value="Unassembled WGS sequence"/>
</dbReference>
<dbReference type="InterPro" id="IPR047817">
    <property type="entry name" value="ABC2_TM_bact-type"/>
</dbReference>
<evidence type="ECO:0000256" key="9">
    <source>
        <dbReference type="RuleBase" id="RU361157"/>
    </source>
</evidence>
<evidence type="ECO:0000256" key="8">
    <source>
        <dbReference type="ARBA" id="ARBA00023136"/>
    </source>
</evidence>
<dbReference type="EMBL" id="BSUM01000001">
    <property type="protein sequence ID" value="GMA32702.1"/>
    <property type="molecule type" value="Genomic_DNA"/>
</dbReference>
<feature type="transmembrane region" description="Helical" evidence="9">
    <location>
        <begin position="182"/>
        <end position="207"/>
    </location>
</feature>
<name>A0AA37XGA6_9MICO</name>
<accession>A0AA37XGA6</accession>
<keyword evidence="8 9" id="KW-0472">Membrane</keyword>
<feature type="domain" description="ABC transmembrane type-2" evidence="10">
    <location>
        <begin position="62"/>
        <end position="298"/>
    </location>
</feature>
<comment type="subcellular location">
    <subcellularLocation>
        <location evidence="1">Cell inner membrane</location>
        <topology evidence="1">Multi-pass membrane protein</topology>
    </subcellularLocation>
    <subcellularLocation>
        <location evidence="9">Cell membrane</location>
        <topology evidence="9">Multi-pass membrane protein</topology>
    </subcellularLocation>
</comment>
<evidence type="ECO:0000259" key="10">
    <source>
        <dbReference type="PROSITE" id="PS51012"/>
    </source>
</evidence>
<dbReference type="InterPro" id="IPR013525">
    <property type="entry name" value="ABC2_TM"/>
</dbReference>